<feature type="compositionally biased region" description="Basic and acidic residues" evidence="1">
    <location>
        <begin position="154"/>
        <end position="163"/>
    </location>
</feature>
<feature type="compositionally biased region" description="Polar residues" evidence="1">
    <location>
        <begin position="204"/>
        <end position="223"/>
    </location>
</feature>
<feature type="compositionally biased region" description="Basic and acidic residues" evidence="1">
    <location>
        <begin position="673"/>
        <end position="683"/>
    </location>
</feature>
<sequence length="722" mass="77318">MSDQSDEVGNAAPAAAIAAPVLVSSAAALPAPALPTRQDPVDMGDAGSLTSSVVATGNVTDNPSSEAGPLTGSPSPSPSQSSSQFQSQSQAQTQTQTQTQFSSSDLREPIDAHVSPPTVVSDTSTGTDPDVHVPSLSAVPPPAATTGASNNHQHLHDCADPSNKKSRPPLVVHRSAGASLLTQALASARGIPLSQQDQRRTEQKFTQPNDPPQSNRVRNTTNGARLPHTITTWHDDVPPEIDDSSLTPTSSSLPVEVAKPEPLLSQSPEARSVADITTAPPAMPAMSYGGSVFVRRQDFPATLIGRGRSLERTAKEMKLSQPDGSEFPPGNTGDASPSHPSAGQEGISRMADKREPPSGHEAQCRPRQSDRTMSMGPEKAWSIDTGDIVGSLDGQGQVEKSITEVLAGMEPTRSRKASHSLRFFKEALPNETGKRKEARAGSHQGEKLPPTEEVLSDTPRQTGHDDERPRHLLASPSPKKKLSSLSHVTNRGSLPPKFSDAGSAANRILGPDYFSLSKHRGEKTGIEKGPDKSVSDKGRRDVLSDALTSLDEKLHLRRESGESIETGENAETGEDSSEEKISSAVFLPHQGVEEPPHIVENLPPSHSGPLAAHRRSTKEDFHPWLVKADEQEAESEEVKKREGIPSRKVDPVQKARGFAPEFGDECAIEEDIESSRRTGDSSRKSSRPPSQYYDGFVHDHQIGTKKPLEAIELIPYKHQISS</sequence>
<feature type="region of interest" description="Disordered" evidence="1">
    <location>
        <begin position="304"/>
        <end position="541"/>
    </location>
</feature>
<feature type="compositionally biased region" description="Basic and acidic residues" evidence="1">
    <location>
        <begin position="432"/>
        <end position="450"/>
    </location>
</feature>
<organism evidence="2 3">
    <name type="scientific">Monosporascus cannonballus</name>
    <dbReference type="NCBI Taxonomy" id="155416"/>
    <lineage>
        <taxon>Eukaryota</taxon>
        <taxon>Fungi</taxon>
        <taxon>Dikarya</taxon>
        <taxon>Ascomycota</taxon>
        <taxon>Pezizomycotina</taxon>
        <taxon>Sordariomycetes</taxon>
        <taxon>Xylariomycetidae</taxon>
        <taxon>Xylariales</taxon>
        <taxon>Xylariales incertae sedis</taxon>
        <taxon>Monosporascus</taxon>
    </lineage>
</organism>
<feature type="compositionally biased region" description="Basic and acidic residues" evidence="1">
    <location>
        <begin position="522"/>
        <end position="541"/>
    </location>
</feature>
<feature type="region of interest" description="Disordered" evidence="1">
    <location>
        <begin position="594"/>
        <end position="617"/>
    </location>
</feature>
<feature type="region of interest" description="Disordered" evidence="1">
    <location>
        <begin position="187"/>
        <end position="254"/>
    </location>
</feature>
<name>A0ABY0GV52_9PEZI</name>
<feature type="compositionally biased region" description="Low complexity" evidence="1">
    <location>
        <begin position="78"/>
        <end position="104"/>
    </location>
</feature>
<feature type="compositionally biased region" description="Acidic residues" evidence="1">
    <location>
        <begin position="662"/>
        <end position="672"/>
    </location>
</feature>
<evidence type="ECO:0000256" key="1">
    <source>
        <dbReference type="SAM" id="MobiDB-lite"/>
    </source>
</evidence>
<evidence type="ECO:0000313" key="3">
    <source>
        <dbReference type="Proteomes" id="UP000294003"/>
    </source>
</evidence>
<feature type="compositionally biased region" description="Basic and acidic residues" evidence="1">
    <location>
        <begin position="350"/>
        <end position="370"/>
    </location>
</feature>
<protein>
    <submittedName>
        <fullName evidence="2">Uncharacterized protein</fullName>
    </submittedName>
</protein>
<comment type="caution">
    <text evidence="2">The sequence shown here is derived from an EMBL/GenBank/DDBJ whole genome shotgun (WGS) entry which is preliminary data.</text>
</comment>
<feature type="region of interest" description="Disordered" evidence="1">
    <location>
        <begin position="651"/>
        <end position="696"/>
    </location>
</feature>
<feature type="compositionally biased region" description="Basic and acidic residues" evidence="1">
    <location>
        <begin position="308"/>
        <end position="318"/>
    </location>
</feature>
<dbReference type="EMBL" id="QJNS01000701">
    <property type="protein sequence ID" value="RYO75559.1"/>
    <property type="molecule type" value="Genomic_DNA"/>
</dbReference>
<feature type="region of interest" description="Disordered" evidence="1">
    <location>
        <begin position="553"/>
        <end position="581"/>
    </location>
</feature>
<dbReference type="Proteomes" id="UP000294003">
    <property type="component" value="Unassembled WGS sequence"/>
</dbReference>
<feature type="region of interest" description="Disordered" evidence="1">
    <location>
        <begin position="33"/>
        <end position="175"/>
    </location>
</feature>
<feature type="compositionally biased region" description="Polar residues" evidence="1">
    <location>
        <begin position="48"/>
        <end position="65"/>
    </location>
</feature>
<proteinExistence type="predicted"/>
<accession>A0ABY0GV52</accession>
<reference evidence="2 3" key="1">
    <citation type="submission" date="2018-06" db="EMBL/GenBank/DDBJ databases">
        <title>Complete Genomes of Monosporascus.</title>
        <authorList>
            <person name="Robinson A.J."/>
            <person name="Natvig D.O."/>
        </authorList>
    </citation>
    <scope>NUCLEOTIDE SEQUENCE [LARGE SCALE GENOMIC DNA]</scope>
    <source>
        <strain evidence="2 3">CBS 609.92</strain>
    </source>
</reference>
<keyword evidence="3" id="KW-1185">Reference proteome</keyword>
<evidence type="ECO:0000313" key="2">
    <source>
        <dbReference type="EMBL" id="RYO75559.1"/>
    </source>
</evidence>
<feature type="compositionally biased region" description="Low complexity" evidence="1">
    <location>
        <begin position="244"/>
        <end position="254"/>
    </location>
</feature>
<feature type="compositionally biased region" description="Polar residues" evidence="1">
    <location>
        <begin position="118"/>
        <end position="127"/>
    </location>
</feature>
<gene>
    <name evidence="2" type="ORF">DL762_009941</name>
</gene>